<gene>
    <name evidence="6" type="ORF">CITCOLO1_LOCUS6518</name>
</gene>
<dbReference type="PANTHER" id="PTHR45744">
    <property type="entry name" value="TYROSINE AMINOTRANSFERASE"/>
    <property type="match status" value="1"/>
</dbReference>
<reference evidence="6 7" key="1">
    <citation type="submission" date="2024-03" db="EMBL/GenBank/DDBJ databases">
        <authorList>
            <person name="Gkanogiannis A."/>
            <person name="Becerra Lopez-Lavalle L."/>
        </authorList>
    </citation>
    <scope>NUCLEOTIDE SEQUENCE [LARGE SCALE GENOMIC DNA]</scope>
</reference>
<protein>
    <recommendedName>
        <fullName evidence="5">Aminotransferase class I/classII large domain-containing protein</fullName>
    </recommendedName>
</protein>
<keyword evidence="3 4" id="KW-0663">Pyridoxal phosphate</keyword>
<organism evidence="6 7">
    <name type="scientific">Citrullus colocynthis</name>
    <name type="common">colocynth</name>
    <dbReference type="NCBI Taxonomy" id="252529"/>
    <lineage>
        <taxon>Eukaryota</taxon>
        <taxon>Viridiplantae</taxon>
        <taxon>Streptophyta</taxon>
        <taxon>Embryophyta</taxon>
        <taxon>Tracheophyta</taxon>
        <taxon>Spermatophyta</taxon>
        <taxon>Magnoliopsida</taxon>
        <taxon>eudicotyledons</taxon>
        <taxon>Gunneridae</taxon>
        <taxon>Pentapetalae</taxon>
        <taxon>rosids</taxon>
        <taxon>fabids</taxon>
        <taxon>Cucurbitales</taxon>
        <taxon>Cucurbitaceae</taxon>
        <taxon>Benincaseae</taxon>
        <taxon>Citrullus</taxon>
    </lineage>
</organism>
<dbReference type="PIRSF" id="PIRSF000517">
    <property type="entry name" value="Tyr_transaminase"/>
    <property type="match status" value="1"/>
</dbReference>
<evidence type="ECO:0000313" key="7">
    <source>
        <dbReference type="Proteomes" id="UP001642487"/>
    </source>
</evidence>
<feature type="domain" description="Aminotransferase class I/classII large" evidence="5">
    <location>
        <begin position="76"/>
        <end position="408"/>
    </location>
</feature>
<dbReference type="NCBIfam" id="TIGR01265">
    <property type="entry name" value="tyr_nico_aTase"/>
    <property type="match status" value="1"/>
</dbReference>
<dbReference type="CDD" id="cd00609">
    <property type="entry name" value="AAT_like"/>
    <property type="match status" value="1"/>
</dbReference>
<dbReference type="SUPFAM" id="SSF53383">
    <property type="entry name" value="PLP-dependent transferases"/>
    <property type="match status" value="1"/>
</dbReference>
<evidence type="ECO:0000256" key="1">
    <source>
        <dbReference type="ARBA" id="ARBA00001933"/>
    </source>
</evidence>
<accession>A0ABP0Y7S1</accession>
<dbReference type="Gene3D" id="3.40.640.10">
    <property type="entry name" value="Type I PLP-dependent aspartate aminotransferase-like (Major domain)"/>
    <property type="match status" value="1"/>
</dbReference>
<evidence type="ECO:0000259" key="5">
    <source>
        <dbReference type="Pfam" id="PF00155"/>
    </source>
</evidence>
<comment type="similarity">
    <text evidence="2 4">Belongs to the class-I pyridoxal-phosphate-dependent aminotransferase family.</text>
</comment>
<name>A0ABP0Y7S1_9ROSI</name>
<proteinExistence type="inferred from homology"/>
<dbReference type="PANTHER" id="PTHR45744:SF36">
    <property type="entry name" value="AMINOTRANSFERASE CLASS I_CLASSII DOMAIN-CONTAINING PROTEIN"/>
    <property type="match status" value="1"/>
</dbReference>
<dbReference type="InterPro" id="IPR005958">
    <property type="entry name" value="TyrNic_aminoTrfase"/>
</dbReference>
<dbReference type="InterPro" id="IPR015421">
    <property type="entry name" value="PyrdxlP-dep_Trfase_major"/>
</dbReference>
<evidence type="ECO:0000256" key="3">
    <source>
        <dbReference type="ARBA" id="ARBA00022898"/>
    </source>
</evidence>
<evidence type="ECO:0000256" key="2">
    <source>
        <dbReference type="ARBA" id="ARBA00007441"/>
    </source>
</evidence>
<keyword evidence="7" id="KW-1185">Reference proteome</keyword>
<evidence type="ECO:0000313" key="6">
    <source>
        <dbReference type="EMBL" id="CAK9314752.1"/>
    </source>
</evidence>
<dbReference type="InterPro" id="IPR015424">
    <property type="entry name" value="PyrdxlP-dep_Trfase"/>
</dbReference>
<dbReference type="Proteomes" id="UP001642487">
    <property type="component" value="Chromosome 2"/>
</dbReference>
<comment type="cofactor">
    <cofactor evidence="1 4">
        <name>pyridoxal 5'-phosphate</name>
        <dbReference type="ChEBI" id="CHEBI:597326"/>
    </cofactor>
</comment>
<dbReference type="InterPro" id="IPR015422">
    <property type="entry name" value="PyrdxlP-dep_Trfase_small"/>
</dbReference>
<evidence type="ECO:0000256" key="4">
    <source>
        <dbReference type="PIRNR" id="PIRNR000517"/>
    </source>
</evidence>
<dbReference type="Gene3D" id="3.90.1150.10">
    <property type="entry name" value="Aspartate Aminotransferase, domain 1"/>
    <property type="match status" value="1"/>
</dbReference>
<dbReference type="Pfam" id="PF00155">
    <property type="entry name" value="Aminotran_1_2"/>
    <property type="match status" value="1"/>
</dbReference>
<sequence length="423" mass="47258">MEMNRGDQHWNFHSNEHLNKSSISVRGTLNLISSHLNTHDPRPIIYFGRADPSAYPSFRTSPLFVESLVNTVQSFKFNSYPFTYGVLSARRALAEYYSNNVPYQLSPDDVFLTVGCTQAIEVIIAVLARPGANILLSRPSYPQYESRAAFERLEVRNFDLIPEKGWEVDLDSVEALADNNTVAIVIINPNNPCGSVYTYQHLKEIAETARKLGIFVISDEVYAHMAFGNKPFVPMGVFGSIAPVLTLGSLSKKWCVPGWRLGWILTTDPNGILEKHGIMESMKNYLDITADPPTCIQAAIPQILAKTSDEFVSGLLDLLRTNADILYNKINEIPCLTCPNKPEGTILAMVKLNLEHLEGISDDVDFCSKLVKEESVLILPGVAVGMKNWLRFSFGMERSSIEDGVARLKAFYQRHAKANNHML</sequence>
<dbReference type="InterPro" id="IPR004839">
    <property type="entry name" value="Aminotransferase_I/II_large"/>
</dbReference>
<dbReference type="EMBL" id="OZ021736">
    <property type="protein sequence ID" value="CAK9314752.1"/>
    <property type="molecule type" value="Genomic_DNA"/>
</dbReference>